<gene>
    <name evidence="1" type="ORF">BJ138DRAFT_1119628</name>
</gene>
<evidence type="ECO:0000313" key="1">
    <source>
        <dbReference type="EMBL" id="KAH7904204.1"/>
    </source>
</evidence>
<keyword evidence="2" id="KW-1185">Reference proteome</keyword>
<evidence type="ECO:0000313" key="2">
    <source>
        <dbReference type="Proteomes" id="UP000790377"/>
    </source>
</evidence>
<dbReference type="Proteomes" id="UP000790377">
    <property type="component" value="Unassembled WGS sequence"/>
</dbReference>
<organism evidence="1 2">
    <name type="scientific">Hygrophoropsis aurantiaca</name>
    <dbReference type="NCBI Taxonomy" id="72124"/>
    <lineage>
        <taxon>Eukaryota</taxon>
        <taxon>Fungi</taxon>
        <taxon>Dikarya</taxon>
        <taxon>Basidiomycota</taxon>
        <taxon>Agaricomycotina</taxon>
        <taxon>Agaricomycetes</taxon>
        <taxon>Agaricomycetidae</taxon>
        <taxon>Boletales</taxon>
        <taxon>Coniophorineae</taxon>
        <taxon>Hygrophoropsidaceae</taxon>
        <taxon>Hygrophoropsis</taxon>
    </lineage>
</organism>
<sequence>MLYPSENDGCIDDGHNPAPDSASLLTKNECRTPSGSARNNTTKQLRALCYFSHGTIFALHIVVLVVYKFRAEHRITITTVTVADIVATVLAVSLQAFYTVYTAVLVFVTQRLALSYIFSRRQKLTSIHDIAEAWIGIGAALFGLWDQIKVKTSMRATIAVTVYLLSISALHITSSSIMQLQTFNATITVPISTTVGWPDESVDLASLAWSSIDPFIPATSQLATLSTAGISNSTIYDLVSRNSGFGEAIVNATTVSASCGLLPASQDLAQDSATLNLNNDVQMGIVIPQPFFTTERYVDVQTNALVEAAPLPDANQQWTMLTFTDPSTLDYAISVATQAAGPSSAIFLNLAPGSEGRIINSSPSVLDAYMMSLFGLNATADVNKSQYESSSNPNFTLGQYQLESAVAQIVAEAIWMAGQLGQEGGGFSRSTGETGVTQYLLQWRLNINLAPLIVATLASFIAFLLAIEMTGRIGTHKPDGSHTVKSASPLELLWLAAHMPGLTTGFKDIEKPTMNNLREAGMFDVCLIGSDVKILSDDDLNKDLGS</sequence>
<dbReference type="EMBL" id="MU268565">
    <property type="protein sequence ID" value="KAH7904204.1"/>
    <property type="molecule type" value="Genomic_DNA"/>
</dbReference>
<protein>
    <submittedName>
        <fullName evidence="1">Uncharacterized protein</fullName>
    </submittedName>
</protein>
<reference evidence="1" key="1">
    <citation type="journal article" date="2021" name="New Phytol.">
        <title>Evolutionary innovations through gain and loss of genes in the ectomycorrhizal Boletales.</title>
        <authorList>
            <person name="Wu G."/>
            <person name="Miyauchi S."/>
            <person name="Morin E."/>
            <person name="Kuo A."/>
            <person name="Drula E."/>
            <person name="Varga T."/>
            <person name="Kohler A."/>
            <person name="Feng B."/>
            <person name="Cao Y."/>
            <person name="Lipzen A."/>
            <person name="Daum C."/>
            <person name="Hundley H."/>
            <person name="Pangilinan J."/>
            <person name="Johnson J."/>
            <person name="Barry K."/>
            <person name="LaButti K."/>
            <person name="Ng V."/>
            <person name="Ahrendt S."/>
            <person name="Min B."/>
            <person name="Choi I.G."/>
            <person name="Park H."/>
            <person name="Plett J.M."/>
            <person name="Magnuson J."/>
            <person name="Spatafora J.W."/>
            <person name="Nagy L.G."/>
            <person name="Henrissat B."/>
            <person name="Grigoriev I.V."/>
            <person name="Yang Z.L."/>
            <person name="Xu J."/>
            <person name="Martin F.M."/>
        </authorList>
    </citation>
    <scope>NUCLEOTIDE SEQUENCE</scope>
    <source>
        <strain evidence="1">ATCC 28755</strain>
    </source>
</reference>
<proteinExistence type="predicted"/>
<accession>A0ACB7ZU49</accession>
<name>A0ACB7ZU49_9AGAM</name>
<comment type="caution">
    <text evidence="1">The sequence shown here is derived from an EMBL/GenBank/DDBJ whole genome shotgun (WGS) entry which is preliminary data.</text>
</comment>